<dbReference type="Gene3D" id="3.30.1330.40">
    <property type="entry name" value="RutC-like"/>
    <property type="match status" value="1"/>
</dbReference>
<gene>
    <name evidence="1" type="ORF">NEF87_001256</name>
</gene>
<evidence type="ECO:0000313" key="2">
    <source>
        <dbReference type="Proteomes" id="UP001208689"/>
    </source>
</evidence>
<dbReference type="InterPro" id="IPR035959">
    <property type="entry name" value="RutC-like_sf"/>
</dbReference>
<proteinExistence type="predicted"/>
<dbReference type="SUPFAM" id="SSF55298">
    <property type="entry name" value="YjgF-like"/>
    <property type="match status" value="1"/>
</dbReference>
<keyword evidence="2" id="KW-1185">Reference proteome</keyword>
<dbReference type="EMBL" id="CP104013">
    <property type="protein sequence ID" value="UYP44971.1"/>
    <property type="molecule type" value="Genomic_DNA"/>
</dbReference>
<evidence type="ECO:0008006" key="3">
    <source>
        <dbReference type="Google" id="ProtNLM"/>
    </source>
</evidence>
<reference evidence="1" key="1">
    <citation type="submission" date="2022-09" db="EMBL/GenBank/DDBJ databases">
        <title>Actin cytoskeleton and complex cell architecture in an #Asgard archaeon.</title>
        <authorList>
            <person name="Ponce Toledo R.I."/>
            <person name="Schleper C."/>
            <person name="Rodrigues Oliveira T."/>
            <person name="Wollweber F."/>
            <person name="Xu J."/>
            <person name="Rittmann S."/>
            <person name="Klingl A."/>
            <person name="Pilhofer M."/>
        </authorList>
    </citation>
    <scope>NUCLEOTIDE SEQUENCE</scope>
    <source>
        <strain evidence="1">B-35</strain>
    </source>
</reference>
<sequence>MGDIIRKDVNSEYAYSGAVKAGDYIFLTFCVGNVGGTIKEQVEGALEDMERRLTLFDMTLSAVVQVNVLLRDPWDIPIMEAVFKEKFKGVYPARKTLSTEFAHKGGPEGLKCQIDGIAYCPK</sequence>
<dbReference type="Proteomes" id="UP001208689">
    <property type="component" value="Chromosome"/>
</dbReference>
<name>A0ABY6HQY2_9ARCH</name>
<dbReference type="Pfam" id="PF01042">
    <property type="entry name" value="Ribonuc_L-PSP"/>
    <property type="match status" value="1"/>
</dbReference>
<accession>A0ABY6HQY2</accession>
<protein>
    <recommendedName>
        <fullName evidence="3">RidA family protein</fullName>
    </recommendedName>
</protein>
<organism evidence="1 2">
    <name type="scientific">Candidatus Lokiarchaeum ossiferum</name>
    <dbReference type="NCBI Taxonomy" id="2951803"/>
    <lineage>
        <taxon>Archaea</taxon>
        <taxon>Promethearchaeati</taxon>
        <taxon>Promethearchaeota</taxon>
        <taxon>Promethearchaeia</taxon>
        <taxon>Promethearchaeales</taxon>
        <taxon>Promethearchaeaceae</taxon>
        <taxon>Candidatus Lokiarchaeum</taxon>
    </lineage>
</organism>
<evidence type="ECO:0000313" key="1">
    <source>
        <dbReference type="EMBL" id="UYP44971.1"/>
    </source>
</evidence>
<dbReference type="InterPro" id="IPR006175">
    <property type="entry name" value="YjgF/YER057c/UK114"/>
</dbReference>